<dbReference type="InterPro" id="IPR017930">
    <property type="entry name" value="Myb_dom"/>
</dbReference>
<protein>
    <submittedName>
        <fullName evidence="9">SANT/Myb domain</fullName>
    </submittedName>
</protein>
<feature type="domain" description="Myb-like" evidence="7">
    <location>
        <begin position="62"/>
        <end position="112"/>
    </location>
</feature>
<evidence type="ECO:0000256" key="2">
    <source>
        <dbReference type="ARBA" id="ARBA00022737"/>
    </source>
</evidence>
<dbReference type="InterPro" id="IPR044676">
    <property type="entry name" value="EOBI/EOBII-like_plant"/>
</dbReference>
<name>A0AAN8WC99_9MAGN</name>
<dbReference type="FunFam" id="1.10.10.60:FF:000011">
    <property type="entry name" value="Myb transcription factor"/>
    <property type="match status" value="1"/>
</dbReference>
<evidence type="ECO:0000256" key="6">
    <source>
        <dbReference type="ARBA" id="ARBA00023242"/>
    </source>
</evidence>
<evidence type="ECO:0000259" key="7">
    <source>
        <dbReference type="PROSITE" id="PS50090"/>
    </source>
</evidence>
<dbReference type="PANTHER" id="PTHR45675:SF8">
    <property type="entry name" value="TRANSCRIPTION FACTOR MYB27"/>
    <property type="match status" value="1"/>
</dbReference>
<dbReference type="Pfam" id="PF00249">
    <property type="entry name" value="Myb_DNA-binding"/>
    <property type="match status" value="2"/>
</dbReference>
<reference evidence="9 10" key="1">
    <citation type="submission" date="2023-12" db="EMBL/GenBank/DDBJ databases">
        <title>A high-quality genome assembly for Dillenia turbinata (Dilleniales).</title>
        <authorList>
            <person name="Chanderbali A."/>
        </authorList>
    </citation>
    <scope>NUCLEOTIDE SEQUENCE [LARGE SCALE GENOMIC DNA]</scope>
    <source>
        <strain evidence="9">LSX21</strain>
        <tissue evidence="9">Leaf</tissue>
    </source>
</reference>
<feature type="domain" description="Myb-like" evidence="7">
    <location>
        <begin position="9"/>
        <end position="61"/>
    </location>
</feature>
<evidence type="ECO:0000313" key="9">
    <source>
        <dbReference type="EMBL" id="KAK6943888.1"/>
    </source>
</evidence>
<dbReference type="GO" id="GO:0005634">
    <property type="term" value="C:nucleus"/>
    <property type="evidence" value="ECO:0007669"/>
    <property type="project" value="UniProtKB-SubCell"/>
</dbReference>
<dbReference type="GO" id="GO:0003700">
    <property type="term" value="F:DNA-binding transcription factor activity"/>
    <property type="evidence" value="ECO:0007669"/>
    <property type="project" value="InterPro"/>
</dbReference>
<gene>
    <name evidence="9" type="ORF">RJ641_024990</name>
</gene>
<dbReference type="EMBL" id="JBAMMX010000003">
    <property type="protein sequence ID" value="KAK6943888.1"/>
    <property type="molecule type" value="Genomic_DNA"/>
</dbReference>
<comment type="subcellular location">
    <subcellularLocation>
        <location evidence="1">Nucleus</location>
    </subcellularLocation>
</comment>
<dbReference type="SMART" id="SM00717">
    <property type="entry name" value="SANT"/>
    <property type="match status" value="2"/>
</dbReference>
<keyword evidence="3" id="KW-0805">Transcription regulation</keyword>
<feature type="domain" description="HTH myb-type" evidence="8">
    <location>
        <begin position="9"/>
        <end position="61"/>
    </location>
</feature>
<evidence type="ECO:0000256" key="5">
    <source>
        <dbReference type="ARBA" id="ARBA00023163"/>
    </source>
</evidence>
<keyword evidence="6" id="KW-0539">Nucleus</keyword>
<keyword evidence="4" id="KW-0238">DNA-binding</keyword>
<proteinExistence type="predicted"/>
<dbReference type="CDD" id="cd00167">
    <property type="entry name" value="SANT"/>
    <property type="match status" value="2"/>
</dbReference>
<dbReference type="InterPro" id="IPR009057">
    <property type="entry name" value="Homeodomain-like_sf"/>
</dbReference>
<evidence type="ECO:0000313" key="10">
    <source>
        <dbReference type="Proteomes" id="UP001370490"/>
    </source>
</evidence>
<evidence type="ECO:0000256" key="4">
    <source>
        <dbReference type="ARBA" id="ARBA00023125"/>
    </source>
</evidence>
<feature type="domain" description="HTH myb-type" evidence="8">
    <location>
        <begin position="62"/>
        <end position="116"/>
    </location>
</feature>
<evidence type="ECO:0000256" key="3">
    <source>
        <dbReference type="ARBA" id="ARBA00023015"/>
    </source>
</evidence>
<keyword evidence="2" id="KW-0677">Repeat</keyword>
<dbReference type="GO" id="GO:0043565">
    <property type="term" value="F:sequence-specific DNA binding"/>
    <property type="evidence" value="ECO:0007669"/>
    <property type="project" value="InterPro"/>
</dbReference>
<dbReference type="InterPro" id="IPR001005">
    <property type="entry name" value="SANT/Myb"/>
</dbReference>
<accession>A0AAN8WC99</accession>
<dbReference type="PROSITE" id="PS50090">
    <property type="entry name" value="MYB_LIKE"/>
    <property type="match status" value="2"/>
</dbReference>
<evidence type="ECO:0000259" key="8">
    <source>
        <dbReference type="PROSITE" id="PS51294"/>
    </source>
</evidence>
<dbReference type="AlphaFoldDB" id="A0AAN8WC99"/>
<keyword evidence="10" id="KW-1185">Reference proteome</keyword>
<dbReference type="PROSITE" id="PS51294">
    <property type="entry name" value="HTH_MYB"/>
    <property type="match status" value="2"/>
</dbReference>
<dbReference type="PANTHER" id="PTHR45675">
    <property type="entry name" value="MYB TRANSCRIPTION FACTOR-RELATED-RELATED"/>
    <property type="match status" value="1"/>
</dbReference>
<comment type="caution">
    <text evidence="9">The sequence shown here is derived from an EMBL/GenBank/DDBJ whole genome shotgun (WGS) entry which is preliminary data.</text>
</comment>
<dbReference type="SUPFAM" id="SSF46689">
    <property type="entry name" value="Homeodomain-like"/>
    <property type="match status" value="1"/>
</dbReference>
<organism evidence="9 10">
    <name type="scientific">Dillenia turbinata</name>
    <dbReference type="NCBI Taxonomy" id="194707"/>
    <lineage>
        <taxon>Eukaryota</taxon>
        <taxon>Viridiplantae</taxon>
        <taxon>Streptophyta</taxon>
        <taxon>Embryophyta</taxon>
        <taxon>Tracheophyta</taxon>
        <taxon>Spermatophyta</taxon>
        <taxon>Magnoliopsida</taxon>
        <taxon>eudicotyledons</taxon>
        <taxon>Gunneridae</taxon>
        <taxon>Pentapetalae</taxon>
        <taxon>Dilleniales</taxon>
        <taxon>Dilleniaceae</taxon>
        <taxon>Dillenia</taxon>
    </lineage>
</organism>
<evidence type="ECO:0000256" key="1">
    <source>
        <dbReference type="ARBA" id="ARBA00004123"/>
    </source>
</evidence>
<dbReference type="Proteomes" id="UP001370490">
    <property type="component" value="Unassembled WGS sequence"/>
</dbReference>
<sequence>MAHQAGMQGEKLRKGPWLEEEDQRLTAVVNLLGERRWDYIARISGLKRSGKSCRLRWMNYLRPNLRHDPISPEEEQIILQLHARWGNRWSKIAKKLPGRTDNEIKNYFRSHLRRKAQIQEQGKLSTSWTLVLVKVYSSVFSTGNRCIAIATCNAEEDFSTQKGETSLQKTYLEDCRSIEDNQEPGNDSCEVLGFLDVGFASSPYETRISDWISTLTDDQSASMDFSFGYPTWIKDGDYATCDWSDFLWQMDCPNLIESC</sequence>
<keyword evidence="5" id="KW-0804">Transcription</keyword>
<dbReference type="Gene3D" id="1.10.10.60">
    <property type="entry name" value="Homeodomain-like"/>
    <property type="match status" value="2"/>
</dbReference>